<reference evidence="2" key="1">
    <citation type="journal article" date="2016" name="Genome Biol. Evol.">
        <title>Comparative 'omics' of the Fusarium fujikuroi species complex highlights differences in genetic potential and metabolite synthesis.</title>
        <authorList>
            <person name="Niehaus E.-M."/>
            <person name="Muensterkoetter M."/>
            <person name="Proctor R.H."/>
            <person name="Brown D.W."/>
            <person name="Sharon A."/>
            <person name="Idan Y."/>
            <person name="Oren-Young L."/>
            <person name="Sieber C.M."/>
            <person name="Novak O."/>
            <person name="Pencik A."/>
            <person name="Tarkowska D."/>
            <person name="Hromadova K."/>
            <person name="Freeman S."/>
            <person name="Maymon M."/>
            <person name="Elazar M."/>
            <person name="Youssef S.A."/>
            <person name="El-Shabrawy E.S.M."/>
            <person name="Shalaby A.B.A."/>
            <person name="Houterman P."/>
            <person name="Brock N.L."/>
            <person name="Burkhardt I."/>
            <person name="Tsavkelova E.A."/>
            <person name="Dickschat J.S."/>
            <person name="Galuszka P."/>
            <person name="Gueldener U."/>
            <person name="Tudzynski B."/>
        </authorList>
    </citation>
    <scope>NUCLEOTIDE SEQUENCE [LARGE SCALE GENOMIC DNA]</scope>
    <source>
        <strain evidence="2">ET1</strain>
    </source>
</reference>
<dbReference type="AlphaFoldDB" id="A0A1L7VFL0"/>
<proteinExistence type="predicted"/>
<dbReference type="VEuPathDB" id="FungiDB:FPRO_04338"/>
<evidence type="ECO:0000313" key="2">
    <source>
        <dbReference type="Proteomes" id="UP000183971"/>
    </source>
</evidence>
<sequence>MGGQAGIWCLGQELVVCEVVCRLTSLVILTVATSRHHIYALAEGKRGSSYTGIIELILSRRGSRYWPQIISEWIQSGDMLLRLNQSERLHFTDGDSITRNQRWVQPQFTIISCLYE</sequence>
<gene>
    <name evidence="1" type="ORF">FPRO_04338</name>
</gene>
<dbReference type="Proteomes" id="UP000183971">
    <property type="component" value="Unassembled WGS sequence"/>
</dbReference>
<dbReference type="RefSeq" id="XP_031080034.1">
    <property type="nucleotide sequence ID" value="XM_031229837.1"/>
</dbReference>
<accession>A0A1L7VFL0</accession>
<organism evidence="1 2">
    <name type="scientific">Fusarium proliferatum (strain ET1)</name>
    <name type="common">Orchid endophyte fungus</name>
    <dbReference type="NCBI Taxonomy" id="1227346"/>
    <lineage>
        <taxon>Eukaryota</taxon>
        <taxon>Fungi</taxon>
        <taxon>Dikarya</taxon>
        <taxon>Ascomycota</taxon>
        <taxon>Pezizomycotina</taxon>
        <taxon>Sordariomycetes</taxon>
        <taxon>Hypocreomycetidae</taxon>
        <taxon>Hypocreales</taxon>
        <taxon>Nectriaceae</taxon>
        <taxon>Fusarium</taxon>
        <taxon>Fusarium fujikuroi species complex</taxon>
    </lineage>
</organism>
<dbReference type="EMBL" id="FJOF01000004">
    <property type="protein sequence ID" value="CZR39441.1"/>
    <property type="molecule type" value="Genomic_DNA"/>
</dbReference>
<keyword evidence="2" id="KW-1185">Reference proteome</keyword>
<comment type="caution">
    <text evidence="1">The sequence shown here is derived from an EMBL/GenBank/DDBJ whole genome shotgun (WGS) entry which is preliminary data.</text>
</comment>
<name>A0A1L7VFL0_FUSPR</name>
<dbReference type="GeneID" id="42049222"/>
<evidence type="ECO:0000313" key="1">
    <source>
        <dbReference type="EMBL" id="CZR39441.1"/>
    </source>
</evidence>
<protein>
    <submittedName>
        <fullName evidence="1">Uncharacterized protein</fullName>
    </submittedName>
</protein>